<dbReference type="InterPro" id="IPR031259">
    <property type="entry name" value="ILBP"/>
</dbReference>
<evidence type="ECO:0000313" key="4">
    <source>
        <dbReference type="Proteomes" id="UP000038045"/>
    </source>
</evidence>
<dbReference type="WBParaSite" id="PTRK_0000223200.1">
    <property type="protein sequence ID" value="PTRK_0000223200.1"/>
    <property type="gene ID" value="PTRK_0000223200"/>
</dbReference>
<sequence>MVEEFNGTWGDAVFENFDEYLKECGVNFLLRKLAQKIRDTIVIEVIDNKFSNTSLNSFKNHTLKWTLGEETFIETIDGRKVYSTFTYEDGILYERQRPFKEGDKTSLITRQIKDNNLIVTFNCNGVIATHTYTKVQ</sequence>
<dbReference type="Gene3D" id="2.40.128.20">
    <property type="match status" value="1"/>
</dbReference>
<dbReference type="STRING" id="131310.A0A0N4Z5D0"/>
<evidence type="ECO:0000313" key="5">
    <source>
        <dbReference type="WBParaSite" id="PTRK_0000223200.1"/>
    </source>
</evidence>
<dbReference type="Proteomes" id="UP000038045">
    <property type="component" value="Unplaced"/>
</dbReference>
<dbReference type="GO" id="GO:0008289">
    <property type="term" value="F:lipid binding"/>
    <property type="evidence" value="ECO:0007669"/>
    <property type="project" value="UniProtKB-KW"/>
</dbReference>
<dbReference type="InterPro" id="IPR012674">
    <property type="entry name" value="Calycin"/>
</dbReference>
<accession>A0A0N4Z5D0</accession>
<protein>
    <submittedName>
        <fullName evidence="5">Lipocln_cytosolic_FA-bd_dom domain-containing protein</fullName>
    </submittedName>
</protein>
<dbReference type="SUPFAM" id="SSF50814">
    <property type="entry name" value="Lipocalins"/>
    <property type="match status" value="1"/>
</dbReference>
<dbReference type="PANTHER" id="PTHR11955">
    <property type="entry name" value="FATTY ACID BINDING PROTEIN"/>
    <property type="match status" value="1"/>
</dbReference>
<keyword evidence="4" id="KW-1185">Reference proteome</keyword>
<evidence type="ECO:0000256" key="1">
    <source>
        <dbReference type="ARBA" id="ARBA00008390"/>
    </source>
</evidence>
<organism evidence="4 5">
    <name type="scientific">Parastrongyloides trichosuri</name>
    <name type="common">Possum-specific nematode worm</name>
    <dbReference type="NCBI Taxonomy" id="131310"/>
    <lineage>
        <taxon>Eukaryota</taxon>
        <taxon>Metazoa</taxon>
        <taxon>Ecdysozoa</taxon>
        <taxon>Nematoda</taxon>
        <taxon>Chromadorea</taxon>
        <taxon>Rhabditida</taxon>
        <taxon>Tylenchina</taxon>
        <taxon>Panagrolaimomorpha</taxon>
        <taxon>Strongyloidoidea</taxon>
        <taxon>Strongyloididae</taxon>
        <taxon>Parastrongyloides</taxon>
    </lineage>
</organism>
<dbReference type="PRINTS" id="PR00178">
    <property type="entry name" value="FATTYACIDBP"/>
</dbReference>
<reference evidence="5" key="1">
    <citation type="submission" date="2017-02" db="UniProtKB">
        <authorList>
            <consortium name="WormBaseParasite"/>
        </authorList>
    </citation>
    <scope>IDENTIFICATION</scope>
</reference>
<proteinExistence type="inferred from homology"/>
<dbReference type="Pfam" id="PF00061">
    <property type="entry name" value="Lipocalin"/>
    <property type="match status" value="1"/>
</dbReference>
<dbReference type="InterPro" id="IPR000463">
    <property type="entry name" value="Fatty_acid-bd"/>
</dbReference>
<comment type="similarity">
    <text evidence="1">Belongs to the calycin superfamily. Fatty-acid binding protein (FABP) family.</text>
</comment>
<keyword evidence="2" id="KW-0446">Lipid-binding</keyword>
<dbReference type="InterPro" id="IPR000566">
    <property type="entry name" value="Lipocln_cytosolic_FA-bd_dom"/>
</dbReference>
<name>A0A0N4Z5D0_PARTI</name>
<feature type="domain" description="Lipocalin/cytosolic fatty-acid binding" evidence="3">
    <location>
        <begin position="6"/>
        <end position="132"/>
    </location>
</feature>
<evidence type="ECO:0000256" key="2">
    <source>
        <dbReference type="ARBA" id="ARBA00023121"/>
    </source>
</evidence>
<dbReference type="CDD" id="cd00742">
    <property type="entry name" value="FABP"/>
    <property type="match status" value="1"/>
</dbReference>
<evidence type="ECO:0000259" key="3">
    <source>
        <dbReference type="Pfam" id="PF00061"/>
    </source>
</evidence>
<dbReference type="AlphaFoldDB" id="A0A0N4Z5D0"/>